<organism evidence="1 2">
    <name type="scientific">Brevibacterium paucivorans</name>
    <dbReference type="NCBI Taxonomy" id="170994"/>
    <lineage>
        <taxon>Bacteria</taxon>
        <taxon>Bacillati</taxon>
        <taxon>Actinomycetota</taxon>
        <taxon>Actinomycetes</taxon>
        <taxon>Micrococcales</taxon>
        <taxon>Brevibacteriaceae</taxon>
        <taxon>Brevibacterium</taxon>
    </lineage>
</organism>
<proteinExistence type="predicted"/>
<name>A0ABS2SJY5_9MICO</name>
<comment type="caution">
    <text evidence="1">The sequence shown here is derived from an EMBL/GenBank/DDBJ whole genome shotgun (WGS) entry which is preliminary data.</text>
</comment>
<gene>
    <name evidence="1" type="ORF">JOE56_000934</name>
</gene>
<dbReference type="EMBL" id="JAFBCP010000001">
    <property type="protein sequence ID" value="MBM7816240.1"/>
    <property type="molecule type" value="Genomic_DNA"/>
</dbReference>
<protein>
    <recommendedName>
        <fullName evidence="3">HicB family protein</fullName>
    </recommendedName>
</protein>
<dbReference type="RefSeq" id="WP_204515052.1">
    <property type="nucleotide sequence ID" value="NZ_JAFBCP010000001.1"/>
</dbReference>
<keyword evidence="2" id="KW-1185">Reference proteome</keyword>
<accession>A0ABS2SJY5</accession>
<evidence type="ECO:0000313" key="2">
    <source>
        <dbReference type="Proteomes" id="UP000809290"/>
    </source>
</evidence>
<evidence type="ECO:0008006" key="3">
    <source>
        <dbReference type="Google" id="ProtNLM"/>
    </source>
</evidence>
<sequence length="80" mass="8527">MSMKTDYDVVAHRGGDLWVFTIPSLSATGQATSLSAVTDEARGIIEAWTEDGPAYEDITVNVQIDRAQEARTATAPDGGK</sequence>
<dbReference type="Proteomes" id="UP000809290">
    <property type="component" value="Unassembled WGS sequence"/>
</dbReference>
<reference evidence="1 2" key="1">
    <citation type="submission" date="2021-01" db="EMBL/GenBank/DDBJ databases">
        <title>Sequencing the genomes of 1000 actinobacteria strains.</title>
        <authorList>
            <person name="Klenk H.-P."/>
        </authorList>
    </citation>
    <scope>NUCLEOTIDE SEQUENCE [LARGE SCALE GENOMIC DNA]</scope>
    <source>
        <strain evidence="1 2">DSM 13657</strain>
    </source>
</reference>
<evidence type="ECO:0000313" key="1">
    <source>
        <dbReference type="EMBL" id="MBM7816240.1"/>
    </source>
</evidence>